<comment type="similarity">
    <text evidence="5">Belongs to the purine/pyrimidine phosphoribosyltransferase family.</text>
</comment>
<keyword evidence="11" id="KW-0660">Purine salvage</keyword>
<comment type="subcellular location">
    <subcellularLocation>
        <location evidence="3">Cytoplasm</location>
    </subcellularLocation>
</comment>
<keyword evidence="8" id="KW-0963">Cytoplasm</keyword>
<protein>
    <recommendedName>
        <fullName evidence="7">adenine phosphoribosyltransferase</fullName>
        <ecNumber evidence="7">2.4.2.7</ecNumber>
    </recommendedName>
</protein>
<comment type="subunit">
    <text evidence="6">Homodimer.</text>
</comment>
<dbReference type="RefSeq" id="XP_001008197.1">
    <property type="nucleotide sequence ID" value="XM_001008197.3"/>
</dbReference>
<dbReference type="GO" id="GO:0006168">
    <property type="term" value="P:adenine salvage"/>
    <property type="evidence" value="ECO:0007669"/>
    <property type="project" value="InterPro"/>
</dbReference>
<evidence type="ECO:0000313" key="14">
    <source>
        <dbReference type="Proteomes" id="UP000009168"/>
    </source>
</evidence>
<comment type="pathway">
    <text evidence="4">Purine metabolism; AMP biosynthesis via salvage pathway; AMP from adenine: step 1/1.</text>
</comment>
<name>Q22S20_TETTS</name>
<dbReference type="EMBL" id="GG662845">
    <property type="protein sequence ID" value="EAR87952.1"/>
    <property type="molecule type" value="Genomic_DNA"/>
</dbReference>
<evidence type="ECO:0000313" key="13">
    <source>
        <dbReference type="EMBL" id="EAR87952.1"/>
    </source>
</evidence>
<dbReference type="Gene3D" id="3.40.50.2020">
    <property type="match status" value="1"/>
</dbReference>
<comment type="catalytic activity">
    <reaction evidence="1">
        <text>AMP + diphosphate = 5-phospho-alpha-D-ribose 1-diphosphate + adenine</text>
        <dbReference type="Rhea" id="RHEA:16609"/>
        <dbReference type="ChEBI" id="CHEBI:16708"/>
        <dbReference type="ChEBI" id="CHEBI:33019"/>
        <dbReference type="ChEBI" id="CHEBI:58017"/>
        <dbReference type="ChEBI" id="CHEBI:456215"/>
        <dbReference type="EC" id="2.4.2.7"/>
    </reaction>
</comment>
<dbReference type="PANTHER" id="PTHR32315:SF3">
    <property type="entry name" value="ADENINE PHOSPHORIBOSYLTRANSFERASE"/>
    <property type="match status" value="1"/>
</dbReference>
<dbReference type="PANTHER" id="PTHR32315">
    <property type="entry name" value="ADENINE PHOSPHORIBOSYLTRANSFERASE"/>
    <property type="match status" value="1"/>
</dbReference>
<dbReference type="OrthoDB" id="363185at2759"/>
<dbReference type="InterPro" id="IPR029057">
    <property type="entry name" value="PRTase-like"/>
</dbReference>
<evidence type="ECO:0000259" key="12">
    <source>
        <dbReference type="Pfam" id="PF00156"/>
    </source>
</evidence>
<dbReference type="InParanoid" id="Q22S20"/>
<dbReference type="InterPro" id="IPR000836">
    <property type="entry name" value="PRTase_dom"/>
</dbReference>
<reference evidence="14" key="1">
    <citation type="journal article" date="2006" name="PLoS Biol.">
        <title>Macronuclear genome sequence of the ciliate Tetrahymena thermophila, a model eukaryote.</title>
        <authorList>
            <person name="Eisen J.A."/>
            <person name="Coyne R.S."/>
            <person name="Wu M."/>
            <person name="Wu D."/>
            <person name="Thiagarajan M."/>
            <person name="Wortman J.R."/>
            <person name="Badger J.H."/>
            <person name="Ren Q."/>
            <person name="Amedeo P."/>
            <person name="Jones K.M."/>
            <person name="Tallon L.J."/>
            <person name="Delcher A.L."/>
            <person name="Salzberg S.L."/>
            <person name="Silva J.C."/>
            <person name="Haas B.J."/>
            <person name="Majoros W.H."/>
            <person name="Farzad M."/>
            <person name="Carlton J.M."/>
            <person name="Smith R.K. Jr."/>
            <person name="Garg J."/>
            <person name="Pearlman R.E."/>
            <person name="Karrer K.M."/>
            <person name="Sun L."/>
            <person name="Manning G."/>
            <person name="Elde N.C."/>
            <person name="Turkewitz A.P."/>
            <person name="Asai D.J."/>
            <person name="Wilkes D.E."/>
            <person name="Wang Y."/>
            <person name="Cai H."/>
            <person name="Collins K."/>
            <person name="Stewart B.A."/>
            <person name="Lee S.R."/>
            <person name="Wilamowska K."/>
            <person name="Weinberg Z."/>
            <person name="Ruzzo W.L."/>
            <person name="Wloga D."/>
            <person name="Gaertig J."/>
            <person name="Frankel J."/>
            <person name="Tsao C.-C."/>
            <person name="Gorovsky M.A."/>
            <person name="Keeling P.J."/>
            <person name="Waller R.F."/>
            <person name="Patron N.J."/>
            <person name="Cherry J.M."/>
            <person name="Stover N.A."/>
            <person name="Krieger C.J."/>
            <person name="del Toro C."/>
            <person name="Ryder H.F."/>
            <person name="Williamson S.C."/>
            <person name="Barbeau R.A."/>
            <person name="Hamilton E.P."/>
            <person name="Orias E."/>
        </authorList>
    </citation>
    <scope>NUCLEOTIDE SEQUENCE [LARGE SCALE GENOMIC DNA]</scope>
    <source>
        <strain evidence="14">SB210</strain>
    </source>
</reference>
<keyword evidence="14" id="KW-1185">Reference proteome</keyword>
<feature type="domain" description="Phosphoribosyltransferase" evidence="12">
    <location>
        <begin position="35"/>
        <end position="161"/>
    </location>
</feature>
<sequence>MDYQNQEIGKVISENFRNIPDFPQPGIIFKDIAPLLSNPAIFKRITDAFVIALKDIDFDKIVILESRGFIFGTAIGLQMGKGLILIRKKGKLPGKVEQFSFDLEYGKDVFEIQSDALAKGEKVVIVDDILATGGTADAACRLVEKVGGVVQAVMFLYQIKDLKGEERLSKYKVINLHIE</sequence>
<dbReference type="NCBIfam" id="TIGR01090">
    <property type="entry name" value="apt"/>
    <property type="match status" value="1"/>
</dbReference>
<dbReference type="GO" id="GO:0005737">
    <property type="term" value="C:cytoplasm"/>
    <property type="evidence" value="ECO:0007669"/>
    <property type="project" value="UniProtKB-SubCell"/>
</dbReference>
<dbReference type="Pfam" id="PF00156">
    <property type="entry name" value="Pribosyltran"/>
    <property type="match status" value="1"/>
</dbReference>
<dbReference type="GO" id="GO:0044209">
    <property type="term" value="P:AMP salvage"/>
    <property type="evidence" value="ECO:0007669"/>
    <property type="project" value="UniProtKB-UniPathway"/>
</dbReference>
<dbReference type="KEGG" id="tet:TTHERM_00011180"/>
<dbReference type="HOGENOM" id="CLU_063339_3_0_1"/>
<dbReference type="GO" id="GO:0016208">
    <property type="term" value="F:AMP binding"/>
    <property type="evidence" value="ECO:0007669"/>
    <property type="project" value="TreeGrafter"/>
</dbReference>
<dbReference type="CDD" id="cd06223">
    <property type="entry name" value="PRTases_typeI"/>
    <property type="match status" value="1"/>
</dbReference>
<evidence type="ECO:0000256" key="9">
    <source>
        <dbReference type="ARBA" id="ARBA00022676"/>
    </source>
</evidence>
<dbReference type="EC" id="2.4.2.7" evidence="7"/>
<evidence type="ECO:0000256" key="10">
    <source>
        <dbReference type="ARBA" id="ARBA00022679"/>
    </source>
</evidence>
<dbReference type="OMA" id="QAYDLEY"/>
<evidence type="ECO:0000256" key="6">
    <source>
        <dbReference type="ARBA" id="ARBA00011738"/>
    </source>
</evidence>
<keyword evidence="10" id="KW-0808">Transferase</keyword>
<dbReference type="STRING" id="312017.Q22S20"/>
<dbReference type="FunFam" id="3.40.50.2020:FF:000004">
    <property type="entry name" value="Adenine phosphoribosyltransferase"/>
    <property type="match status" value="1"/>
</dbReference>
<dbReference type="UniPathway" id="UPA00588">
    <property type="reaction ID" value="UER00646"/>
</dbReference>
<dbReference type="SUPFAM" id="SSF53271">
    <property type="entry name" value="PRTase-like"/>
    <property type="match status" value="1"/>
</dbReference>
<evidence type="ECO:0000256" key="5">
    <source>
        <dbReference type="ARBA" id="ARBA00008391"/>
    </source>
</evidence>
<dbReference type="GeneID" id="7831427"/>
<dbReference type="Proteomes" id="UP000009168">
    <property type="component" value="Unassembled WGS sequence"/>
</dbReference>
<dbReference type="NCBIfam" id="NF002636">
    <property type="entry name" value="PRK02304.1-5"/>
    <property type="match status" value="1"/>
</dbReference>
<dbReference type="eggNOG" id="KOG1712">
    <property type="taxonomic scope" value="Eukaryota"/>
</dbReference>
<dbReference type="GO" id="GO:0003999">
    <property type="term" value="F:adenine phosphoribosyltransferase activity"/>
    <property type="evidence" value="ECO:0007669"/>
    <property type="project" value="UniProtKB-EC"/>
</dbReference>
<organism evidence="13 14">
    <name type="scientific">Tetrahymena thermophila (strain SB210)</name>
    <dbReference type="NCBI Taxonomy" id="312017"/>
    <lineage>
        <taxon>Eukaryota</taxon>
        <taxon>Sar</taxon>
        <taxon>Alveolata</taxon>
        <taxon>Ciliophora</taxon>
        <taxon>Intramacronucleata</taxon>
        <taxon>Oligohymenophorea</taxon>
        <taxon>Hymenostomatida</taxon>
        <taxon>Tetrahymenina</taxon>
        <taxon>Tetrahymenidae</taxon>
        <taxon>Tetrahymena</taxon>
    </lineage>
</organism>
<dbReference type="GO" id="GO:0006166">
    <property type="term" value="P:purine ribonucleoside salvage"/>
    <property type="evidence" value="ECO:0007669"/>
    <property type="project" value="UniProtKB-KW"/>
</dbReference>
<gene>
    <name evidence="13" type="ORF">TTHERM_00011180</name>
</gene>
<evidence type="ECO:0000256" key="2">
    <source>
        <dbReference type="ARBA" id="ARBA00003968"/>
    </source>
</evidence>
<keyword evidence="9 13" id="KW-0328">Glycosyltransferase</keyword>
<evidence type="ECO:0000256" key="4">
    <source>
        <dbReference type="ARBA" id="ARBA00004659"/>
    </source>
</evidence>
<dbReference type="InterPro" id="IPR050054">
    <property type="entry name" value="UPRTase/APRTase"/>
</dbReference>
<evidence type="ECO:0000256" key="7">
    <source>
        <dbReference type="ARBA" id="ARBA00011893"/>
    </source>
</evidence>
<dbReference type="HAMAP" id="MF_00004">
    <property type="entry name" value="Aden_phosphoribosyltr"/>
    <property type="match status" value="1"/>
</dbReference>
<comment type="function">
    <text evidence="2">Catalyzes a salvage reaction resulting in the formation of AMP, that is energically less costly than de novo synthesis.</text>
</comment>
<dbReference type="NCBIfam" id="NF002634">
    <property type="entry name" value="PRK02304.1-3"/>
    <property type="match status" value="1"/>
</dbReference>
<evidence type="ECO:0000256" key="3">
    <source>
        <dbReference type="ARBA" id="ARBA00004496"/>
    </source>
</evidence>
<dbReference type="AlphaFoldDB" id="Q22S20"/>
<evidence type="ECO:0000256" key="11">
    <source>
        <dbReference type="ARBA" id="ARBA00022726"/>
    </source>
</evidence>
<evidence type="ECO:0000256" key="8">
    <source>
        <dbReference type="ARBA" id="ARBA00022490"/>
    </source>
</evidence>
<dbReference type="InterPro" id="IPR005764">
    <property type="entry name" value="Ade_phspho_trans"/>
</dbReference>
<accession>Q22S20</accession>
<dbReference type="GO" id="GO:0002055">
    <property type="term" value="F:adenine binding"/>
    <property type="evidence" value="ECO:0007669"/>
    <property type="project" value="TreeGrafter"/>
</dbReference>
<proteinExistence type="inferred from homology"/>
<evidence type="ECO:0000256" key="1">
    <source>
        <dbReference type="ARBA" id="ARBA00000868"/>
    </source>
</evidence>